<dbReference type="PANTHER" id="PTHR43179:SF12">
    <property type="entry name" value="GALACTOFURANOSYLTRANSFERASE GLFT2"/>
    <property type="match status" value="1"/>
</dbReference>
<evidence type="ECO:0000313" key="6">
    <source>
        <dbReference type="Proteomes" id="UP000501128"/>
    </source>
</evidence>
<keyword evidence="3 5" id="KW-0808">Transferase</keyword>
<evidence type="ECO:0000256" key="3">
    <source>
        <dbReference type="ARBA" id="ARBA00022679"/>
    </source>
</evidence>
<proteinExistence type="inferred from homology"/>
<keyword evidence="6" id="KW-1185">Reference proteome</keyword>
<evidence type="ECO:0000313" key="5">
    <source>
        <dbReference type="EMBL" id="QJD77496.1"/>
    </source>
</evidence>
<dbReference type="Pfam" id="PF00535">
    <property type="entry name" value="Glycos_transf_2"/>
    <property type="match status" value="1"/>
</dbReference>
<sequence length="273" mass="30688">MRIAGVVVLYNSPLDCLHNIDTYIHQIEKLFVVDNSDVSNDELIATLSRIPTVSYINNGGNRGISYALNRGAEQAISEGFTHLLTMDDDSRAPATMIAEMVQYLSTQPADQVGIVGAAHSPSTIKAGVPSSVLYTMTSGNLLNLQVYKTVGPFRDDFFIDHVDHEYNLRLNKAGYKVVELPTVQLDHPLGERKQRWGKKYVSHNPVRQYYIARNGIIVARQYRRDYPAFSLKMVDLLAKEWIKILFGMNERGRRARMLVKGIKDGFAGKTGRL</sequence>
<feature type="domain" description="Glycosyltransferase 2-like" evidence="4">
    <location>
        <begin position="6"/>
        <end position="125"/>
    </location>
</feature>
<dbReference type="RefSeq" id="WP_169549439.1">
    <property type="nucleotide sequence ID" value="NZ_CP051677.1"/>
</dbReference>
<dbReference type="PANTHER" id="PTHR43179">
    <property type="entry name" value="RHAMNOSYLTRANSFERASE WBBL"/>
    <property type="match status" value="1"/>
</dbReference>
<evidence type="ECO:0000256" key="1">
    <source>
        <dbReference type="ARBA" id="ARBA00006739"/>
    </source>
</evidence>
<dbReference type="Gene3D" id="3.90.550.10">
    <property type="entry name" value="Spore Coat Polysaccharide Biosynthesis Protein SpsA, Chain A"/>
    <property type="match status" value="1"/>
</dbReference>
<gene>
    <name evidence="5" type="ORF">HH216_03000</name>
</gene>
<dbReference type="CDD" id="cd02526">
    <property type="entry name" value="GT2_RfbF_like"/>
    <property type="match status" value="1"/>
</dbReference>
<organism evidence="5 6">
    <name type="scientific">Spirosoma rhododendri</name>
    <dbReference type="NCBI Taxonomy" id="2728024"/>
    <lineage>
        <taxon>Bacteria</taxon>
        <taxon>Pseudomonadati</taxon>
        <taxon>Bacteroidota</taxon>
        <taxon>Cytophagia</taxon>
        <taxon>Cytophagales</taxon>
        <taxon>Cytophagaceae</taxon>
        <taxon>Spirosoma</taxon>
    </lineage>
</organism>
<comment type="similarity">
    <text evidence="1">Belongs to the glycosyltransferase 2 family.</text>
</comment>
<dbReference type="InterPro" id="IPR001173">
    <property type="entry name" value="Glyco_trans_2-like"/>
</dbReference>
<dbReference type="InterPro" id="IPR029044">
    <property type="entry name" value="Nucleotide-diphossugar_trans"/>
</dbReference>
<dbReference type="KEGG" id="srho:HH216_03000"/>
<protein>
    <submittedName>
        <fullName evidence="5">Glycosyltransferase family 2 protein</fullName>
    </submittedName>
</protein>
<evidence type="ECO:0000256" key="2">
    <source>
        <dbReference type="ARBA" id="ARBA00022676"/>
    </source>
</evidence>
<evidence type="ECO:0000259" key="4">
    <source>
        <dbReference type="Pfam" id="PF00535"/>
    </source>
</evidence>
<dbReference type="GO" id="GO:0016757">
    <property type="term" value="F:glycosyltransferase activity"/>
    <property type="evidence" value="ECO:0007669"/>
    <property type="project" value="UniProtKB-KW"/>
</dbReference>
<keyword evidence="2" id="KW-0328">Glycosyltransferase</keyword>
<name>A0A7L5DGU7_9BACT</name>
<dbReference type="SUPFAM" id="SSF53448">
    <property type="entry name" value="Nucleotide-diphospho-sugar transferases"/>
    <property type="match status" value="1"/>
</dbReference>
<dbReference type="Proteomes" id="UP000501128">
    <property type="component" value="Chromosome"/>
</dbReference>
<reference evidence="5 6" key="1">
    <citation type="submission" date="2020-04" db="EMBL/GenBank/DDBJ databases">
        <title>Genome sequencing of novel species.</title>
        <authorList>
            <person name="Heo J."/>
            <person name="Kim S.-J."/>
            <person name="Kim J.-S."/>
            <person name="Hong S.-B."/>
            <person name="Kwon S.-W."/>
        </authorList>
    </citation>
    <scope>NUCLEOTIDE SEQUENCE [LARGE SCALE GENOMIC DNA]</scope>
    <source>
        <strain evidence="5 6">CJU-R4</strain>
    </source>
</reference>
<accession>A0A7L5DGU7</accession>
<dbReference type="AlphaFoldDB" id="A0A7L5DGU7"/>
<dbReference type="EMBL" id="CP051677">
    <property type="protein sequence ID" value="QJD77496.1"/>
    <property type="molecule type" value="Genomic_DNA"/>
</dbReference>